<dbReference type="STRING" id="1157490.EL26_07815"/>
<comment type="caution">
    <text evidence="1">The sequence shown here is derived from an EMBL/GenBank/DDBJ whole genome shotgun (WGS) entry which is preliminary data.</text>
</comment>
<evidence type="ECO:0000313" key="2">
    <source>
        <dbReference type="Proteomes" id="UP000027931"/>
    </source>
</evidence>
<dbReference type="Proteomes" id="UP000027931">
    <property type="component" value="Unassembled WGS sequence"/>
</dbReference>
<reference evidence="1 2" key="1">
    <citation type="journal article" date="2013" name="Int. J. Syst. Evol. Microbiol.">
        <title>Tumebacillus flagellatus sp. nov., an alpha-amylase/pullulanase-producing bacterium isolated from cassava wastewater.</title>
        <authorList>
            <person name="Wang Q."/>
            <person name="Xie N."/>
            <person name="Qin Y."/>
            <person name="Shen N."/>
            <person name="Zhu J."/>
            <person name="Mi H."/>
            <person name="Huang R."/>
        </authorList>
    </citation>
    <scope>NUCLEOTIDE SEQUENCE [LARGE SCALE GENOMIC DNA]</scope>
    <source>
        <strain evidence="1 2">GST4</strain>
    </source>
</reference>
<protein>
    <submittedName>
        <fullName evidence="1">Uncharacterized protein</fullName>
    </submittedName>
</protein>
<dbReference type="RefSeq" id="WP_038086227.1">
    <property type="nucleotide sequence ID" value="NZ_JMIR01000008.1"/>
</dbReference>
<proteinExistence type="predicted"/>
<dbReference type="EMBL" id="JMIR01000008">
    <property type="protein sequence ID" value="KEO83815.1"/>
    <property type="molecule type" value="Genomic_DNA"/>
</dbReference>
<gene>
    <name evidence="1" type="ORF">EL26_07815</name>
</gene>
<keyword evidence="2" id="KW-1185">Reference proteome</keyword>
<sequence>MSKKSWSLVIVTVLAFGLAISVSAWREPKQSSPEPAVVPVQQVYTPETSTATVNGITVSFAAPQYDGVRLTLPYTIQANRDLSESVSLDGAEVKINGKSINGGVMSRREPVAGRTASGVLQVISTDEVADKFRVDVTLAKVSEVEGPWVFQLNGGKTAAPRADLHPNDQKKQGDLRFTVSDARIGREAGVVKYQTVTPVGSNSVRIDGVELQDEQGRQLQTLLASSWSGEAGVLQTTAVFNLYAEPPKQLVLLPYTVAAGEEMSPKNEILRTTPWDGKTLPAKLDVGPGQEATLTGAESLSDRTRLTFQVRSDDPFMTLGMLRAFDKQDRELLELDPFAQPASVKNGLYTFTREYSRLPLDQGLTFKISTRDRPQRKYLSELTVRIPLD</sequence>
<dbReference type="AlphaFoldDB" id="A0A074LTE4"/>
<accession>A0A074LTE4</accession>
<organism evidence="1 2">
    <name type="scientific">Tumebacillus flagellatus</name>
    <dbReference type="NCBI Taxonomy" id="1157490"/>
    <lineage>
        <taxon>Bacteria</taxon>
        <taxon>Bacillati</taxon>
        <taxon>Bacillota</taxon>
        <taxon>Bacilli</taxon>
        <taxon>Bacillales</taxon>
        <taxon>Alicyclobacillaceae</taxon>
        <taxon>Tumebacillus</taxon>
    </lineage>
</organism>
<evidence type="ECO:0000313" key="1">
    <source>
        <dbReference type="EMBL" id="KEO83815.1"/>
    </source>
</evidence>
<dbReference type="Gene3D" id="2.60.40.1630">
    <property type="entry name" value="bacillus anthracis domain"/>
    <property type="match status" value="1"/>
</dbReference>
<name>A0A074LTE4_9BACL</name>